<keyword evidence="1" id="KW-0812">Transmembrane</keyword>
<feature type="transmembrane region" description="Helical" evidence="1">
    <location>
        <begin position="32"/>
        <end position="48"/>
    </location>
</feature>
<feature type="transmembrane region" description="Helical" evidence="1">
    <location>
        <begin position="7"/>
        <end position="26"/>
    </location>
</feature>
<gene>
    <name evidence="2" type="ORF">FSC09_12160</name>
</gene>
<proteinExistence type="predicted"/>
<dbReference type="AlphaFoldDB" id="A0A6C0Y4Q7"/>
<feature type="transmembrane region" description="Helical" evidence="1">
    <location>
        <begin position="181"/>
        <end position="198"/>
    </location>
</feature>
<sequence>MKKFELINKSVFMILFFILLVIYSYVHKGYSFLLILSIILGFFFWFLGRFNYIKFYFKFVLLNVLIVFFYVLGGVYLTIIEGWGIIFVFLLLFFLIDFSLSIKKIKRMQKHYKLNNTVIDNNLDNYTHDFEVEHGKVWGDGIFFQFGLISYMFVIGPYFIIINSPFYFDAGGLMLGIKSNAFVYFGILLMLILWEYSLKRFYFFSGLEYKFKNE</sequence>
<evidence type="ECO:0000313" key="2">
    <source>
        <dbReference type="EMBL" id="QIC71108.1"/>
    </source>
</evidence>
<protein>
    <submittedName>
        <fullName evidence="2">Uncharacterized protein</fullName>
    </submittedName>
</protein>
<keyword evidence="1" id="KW-0472">Membrane</keyword>
<organism evidence="2 3">
    <name type="scientific">Acinetobacter indicus</name>
    <dbReference type="NCBI Taxonomy" id="756892"/>
    <lineage>
        <taxon>Bacteria</taxon>
        <taxon>Pseudomonadati</taxon>
        <taxon>Pseudomonadota</taxon>
        <taxon>Gammaproteobacteria</taxon>
        <taxon>Moraxellales</taxon>
        <taxon>Moraxellaceae</taxon>
        <taxon>Acinetobacter</taxon>
    </lineage>
</organism>
<accession>A0A6C0Y4Q7</accession>
<evidence type="ECO:0000313" key="3">
    <source>
        <dbReference type="Proteomes" id="UP000503440"/>
    </source>
</evidence>
<name>A0A6C0Y4Q7_9GAMM</name>
<dbReference type="RefSeq" id="WP_163146118.1">
    <property type="nucleotide sequence ID" value="NZ_CP044455.1"/>
</dbReference>
<feature type="transmembrane region" description="Helical" evidence="1">
    <location>
        <begin position="83"/>
        <end position="102"/>
    </location>
</feature>
<reference evidence="2 3" key="1">
    <citation type="submission" date="2019-09" db="EMBL/GenBank/DDBJ databases">
        <title>Non-baumannii Acinetobacter spp. carrying blaNDM-1 isolated in China.</title>
        <authorList>
            <person name="Cui C."/>
            <person name="Chen C."/>
            <person name="Sun J."/>
            <person name="Liu Y."/>
        </authorList>
    </citation>
    <scope>NUCLEOTIDE SEQUENCE [LARGE SCALE GENOMIC DNA]</scope>
    <source>
        <strain evidence="2 3">B18</strain>
    </source>
</reference>
<dbReference type="EMBL" id="CP044455">
    <property type="protein sequence ID" value="QIC71108.1"/>
    <property type="molecule type" value="Genomic_DNA"/>
</dbReference>
<dbReference type="Proteomes" id="UP000503440">
    <property type="component" value="Chromosome"/>
</dbReference>
<feature type="transmembrane region" description="Helical" evidence="1">
    <location>
        <begin position="142"/>
        <end position="161"/>
    </location>
</feature>
<feature type="transmembrane region" description="Helical" evidence="1">
    <location>
        <begin position="55"/>
        <end position="77"/>
    </location>
</feature>
<keyword evidence="1" id="KW-1133">Transmembrane helix</keyword>
<evidence type="ECO:0000256" key="1">
    <source>
        <dbReference type="SAM" id="Phobius"/>
    </source>
</evidence>